<reference evidence="2 3" key="1">
    <citation type="submission" date="2017-02" db="EMBL/GenBank/DDBJ databases">
        <title>Blood Disease Bacterium A2-HR MARDI.</title>
        <authorList>
            <person name="Badrun R."/>
            <person name="Abu Bakar N."/>
            <person name="Laboh R."/>
        </authorList>
    </citation>
    <scope>NUCLEOTIDE SEQUENCE [LARGE SCALE GENOMIC DNA]</scope>
    <source>
        <strain evidence="2 3">A2-HR MARDI</strain>
    </source>
</reference>
<evidence type="ECO:0000313" key="3">
    <source>
        <dbReference type="Proteomes" id="UP000189628"/>
    </source>
</evidence>
<sequence length="206" mass="22847">MAAVQDDVAEAAFARCLHDVRACRLCTGVLPQAPRPIVMADRRARVLIVGQAPGRIVHETGIPWNDRSGDRLRQWLQIGYDDFYADKRIAVVPMGFCFPGTGPNGDLPPRPECAPQWHRPLLTAMPDLKLALLVGGYAQRYYLEVPRGGSLTDVVRHGPVQDAEGRVLFPLPHPSPRNLAWFKHNPWFDAHIVPQLRAALAAALTE</sequence>
<dbReference type="PANTHER" id="PTHR42160:SF1">
    <property type="entry name" value="URACIL-DNA GLYCOSYLASE SUPERFAMILY PROTEIN"/>
    <property type="match status" value="1"/>
</dbReference>
<dbReference type="Proteomes" id="UP000189628">
    <property type="component" value="Chromosome"/>
</dbReference>
<dbReference type="EMBL" id="CP019911">
    <property type="protein sequence ID" value="AQW28765.1"/>
    <property type="molecule type" value="Genomic_DNA"/>
</dbReference>
<dbReference type="CDD" id="cd10033">
    <property type="entry name" value="UDG_like"/>
    <property type="match status" value="1"/>
</dbReference>
<dbReference type="SMART" id="SM00986">
    <property type="entry name" value="UDG"/>
    <property type="match status" value="1"/>
</dbReference>
<dbReference type="InterPro" id="IPR005122">
    <property type="entry name" value="Uracil-DNA_glycosylase-like"/>
</dbReference>
<dbReference type="PANTHER" id="PTHR42160">
    <property type="entry name" value="URACIL-DNA GLYCOSYLASE SUPERFAMILY PROTEIN"/>
    <property type="match status" value="1"/>
</dbReference>
<gene>
    <name evidence="2" type="ORF">B0B51_01190</name>
</gene>
<dbReference type="Gene3D" id="3.40.470.10">
    <property type="entry name" value="Uracil-DNA glycosylase-like domain"/>
    <property type="match status" value="1"/>
</dbReference>
<dbReference type="Pfam" id="PF03167">
    <property type="entry name" value="UDG"/>
    <property type="match status" value="1"/>
</dbReference>
<evidence type="ECO:0000259" key="1">
    <source>
        <dbReference type="SMART" id="SM00986"/>
    </source>
</evidence>
<dbReference type="InterPro" id="IPR036895">
    <property type="entry name" value="Uracil-DNA_glycosylase-like_sf"/>
</dbReference>
<dbReference type="SUPFAM" id="SSF52141">
    <property type="entry name" value="Uracil-DNA glycosylase-like"/>
    <property type="match status" value="1"/>
</dbReference>
<dbReference type="InterPro" id="IPR047124">
    <property type="entry name" value="HI_0220.2"/>
</dbReference>
<name>A0A1U9VE41_9RALS</name>
<protein>
    <submittedName>
        <fullName evidence="2">IclR family transcriptional regulator</fullName>
    </submittedName>
</protein>
<feature type="domain" description="Uracil-DNA glycosylase-like" evidence="1">
    <location>
        <begin position="37"/>
        <end position="197"/>
    </location>
</feature>
<organism evidence="2 3">
    <name type="scientific">blood disease bacterium A2-HR MARDI</name>
    <dbReference type="NCBI Taxonomy" id="1944648"/>
    <lineage>
        <taxon>Bacteria</taxon>
        <taxon>Pseudomonadati</taxon>
        <taxon>Pseudomonadota</taxon>
        <taxon>Betaproteobacteria</taxon>
        <taxon>Burkholderiales</taxon>
        <taxon>Burkholderiaceae</taxon>
        <taxon>Ralstonia</taxon>
        <taxon>Ralstonia solanacearum species complex</taxon>
    </lineage>
</organism>
<dbReference type="SMART" id="SM00987">
    <property type="entry name" value="UreE_C"/>
    <property type="match status" value="1"/>
</dbReference>
<dbReference type="RefSeq" id="WP_078221630.1">
    <property type="nucleotide sequence ID" value="NZ_CP019911.1"/>
</dbReference>
<proteinExistence type="predicted"/>
<dbReference type="AlphaFoldDB" id="A0A1U9VE41"/>
<accession>A0A1U9VE41</accession>
<evidence type="ECO:0000313" key="2">
    <source>
        <dbReference type="EMBL" id="AQW28765.1"/>
    </source>
</evidence>